<name>A0A9P6DFF1_PLEER</name>
<dbReference type="EMBL" id="MU154572">
    <property type="protein sequence ID" value="KAF9494483.1"/>
    <property type="molecule type" value="Genomic_DNA"/>
</dbReference>
<evidence type="ECO:0000313" key="3">
    <source>
        <dbReference type="Proteomes" id="UP000807025"/>
    </source>
</evidence>
<dbReference type="AlphaFoldDB" id="A0A9P6DFF1"/>
<comment type="caution">
    <text evidence="2">The sequence shown here is derived from an EMBL/GenBank/DDBJ whole genome shotgun (WGS) entry which is preliminary data.</text>
</comment>
<sequence length="172" mass="19321">MEMQLKHIRRIRSPPASSHFQLGFILPLVIFDCTAFTLTFLGLSRYSTPGESMLIGVAPLLPRTSISAHVLRDGLFYFLILCVVNISWAISSSFLDPDFQNIVHLPSSALTVILMNRMILHTRSYLERTQANDFRTSRTSRPVSLPEFAIGIHSPSYSHGQITISTNSTLRD</sequence>
<protein>
    <submittedName>
        <fullName evidence="2">Uncharacterized protein</fullName>
    </submittedName>
</protein>
<evidence type="ECO:0000313" key="2">
    <source>
        <dbReference type="EMBL" id="KAF9494483.1"/>
    </source>
</evidence>
<reference evidence="2" key="1">
    <citation type="submission" date="2020-11" db="EMBL/GenBank/DDBJ databases">
        <authorList>
            <consortium name="DOE Joint Genome Institute"/>
            <person name="Ahrendt S."/>
            <person name="Riley R."/>
            <person name="Andreopoulos W."/>
            <person name="Labutti K."/>
            <person name="Pangilinan J."/>
            <person name="Ruiz-Duenas F.J."/>
            <person name="Barrasa J.M."/>
            <person name="Sanchez-Garcia M."/>
            <person name="Camarero S."/>
            <person name="Miyauchi S."/>
            <person name="Serrano A."/>
            <person name="Linde D."/>
            <person name="Babiker R."/>
            <person name="Drula E."/>
            <person name="Ayuso-Fernandez I."/>
            <person name="Pacheco R."/>
            <person name="Padilla G."/>
            <person name="Ferreira P."/>
            <person name="Barriuso J."/>
            <person name="Kellner H."/>
            <person name="Castanera R."/>
            <person name="Alfaro M."/>
            <person name="Ramirez L."/>
            <person name="Pisabarro A.G."/>
            <person name="Kuo A."/>
            <person name="Tritt A."/>
            <person name="Lipzen A."/>
            <person name="He G."/>
            <person name="Yan M."/>
            <person name="Ng V."/>
            <person name="Cullen D."/>
            <person name="Martin F."/>
            <person name="Rosso M.-N."/>
            <person name="Henrissat B."/>
            <person name="Hibbett D."/>
            <person name="Martinez A.T."/>
            <person name="Grigoriev I.V."/>
        </authorList>
    </citation>
    <scope>NUCLEOTIDE SEQUENCE</scope>
    <source>
        <strain evidence="2">ATCC 90797</strain>
    </source>
</reference>
<dbReference type="Proteomes" id="UP000807025">
    <property type="component" value="Unassembled WGS sequence"/>
</dbReference>
<keyword evidence="3" id="KW-1185">Reference proteome</keyword>
<organism evidence="2 3">
    <name type="scientific">Pleurotus eryngii</name>
    <name type="common">Boletus of the steppes</name>
    <dbReference type="NCBI Taxonomy" id="5323"/>
    <lineage>
        <taxon>Eukaryota</taxon>
        <taxon>Fungi</taxon>
        <taxon>Dikarya</taxon>
        <taxon>Basidiomycota</taxon>
        <taxon>Agaricomycotina</taxon>
        <taxon>Agaricomycetes</taxon>
        <taxon>Agaricomycetidae</taxon>
        <taxon>Agaricales</taxon>
        <taxon>Pleurotineae</taxon>
        <taxon>Pleurotaceae</taxon>
        <taxon>Pleurotus</taxon>
    </lineage>
</organism>
<feature type="transmembrane region" description="Helical" evidence="1">
    <location>
        <begin position="20"/>
        <end position="43"/>
    </location>
</feature>
<keyword evidence="1" id="KW-1133">Transmembrane helix</keyword>
<accession>A0A9P6DFF1</accession>
<keyword evidence="1" id="KW-0472">Membrane</keyword>
<feature type="transmembrane region" description="Helical" evidence="1">
    <location>
        <begin position="75"/>
        <end position="95"/>
    </location>
</feature>
<keyword evidence="1" id="KW-0812">Transmembrane</keyword>
<gene>
    <name evidence="2" type="ORF">BDN71DRAFT_1507608</name>
</gene>
<evidence type="ECO:0000256" key="1">
    <source>
        <dbReference type="SAM" id="Phobius"/>
    </source>
</evidence>
<dbReference type="OrthoDB" id="2686513at2759"/>
<proteinExistence type="predicted"/>